<proteinExistence type="predicted"/>
<dbReference type="AlphaFoldDB" id="A2GJ60"/>
<dbReference type="VEuPathDB" id="TrichDB:TVAG_559700"/>
<dbReference type="EMBL" id="DS116384">
    <property type="protein sequence ID" value="EAX82808.1"/>
    <property type="molecule type" value="Genomic_DNA"/>
</dbReference>
<protein>
    <recommendedName>
        <fullName evidence="1">SEC7 domain-containing protein</fullName>
    </recommendedName>
</protein>
<dbReference type="InterPro" id="IPR035999">
    <property type="entry name" value="Sec7_dom_sf"/>
</dbReference>
<organism evidence="2 3">
    <name type="scientific">Trichomonas vaginalis (strain ATCC PRA-98 / G3)</name>
    <dbReference type="NCBI Taxonomy" id="412133"/>
    <lineage>
        <taxon>Eukaryota</taxon>
        <taxon>Metamonada</taxon>
        <taxon>Parabasalia</taxon>
        <taxon>Trichomonadida</taxon>
        <taxon>Trichomonadidae</taxon>
        <taxon>Trichomonas</taxon>
    </lineage>
</organism>
<dbReference type="SUPFAM" id="SSF48425">
    <property type="entry name" value="Sec7 domain"/>
    <property type="match status" value="1"/>
</dbReference>
<dbReference type="OrthoDB" id="10669831at2759"/>
<feature type="domain" description="SEC7" evidence="1">
    <location>
        <begin position="26"/>
        <end position="165"/>
    </location>
</feature>
<reference evidence="2" key="2">
    <citation type="journal article" date="2007" name="Science">
        <title>Draft genome sequence of the sexually transmitted pathogen Trichomonas vaginalis.</title>
        <authorList>
            <person name="Carlton J.M."/>
            <person name="Hirt R.P."/>
            <person name="Silva J.C."/>
            <person name="Delcher A.L."/>
            <person name="Schatz M."/>
            <person name="Zhao Q."/>
            <person name="Wortman J.R."/>
            <person name="Bidwell S.L."/>
            <person name="Alsmark U.C.M."/>
            <person name="Besteiro S."/>
            <person name="Sicheritz-Ponten T."/>
            <person name="Noel C.J."/>
            <person name="Dacks J.B."/>
            <person name="Foster P.G."/>
            <person name="Simillion C."/>
            <person name="Van de Peer Y."/>
            <person name="Miranda-Saavedra D."/>
            <person name="Barton G.J."/>
            <person name="Westrop G.D."/>
            <person name="Mueller S."/>
            <person name="Dessi D."/>
            <person name="Fiori P.L."/>
            <person name="Ren Q."/>
            <person name="Paulsen I."/>
            <person name="Zhang H."/>
            <person name="Bastida-Corcuera F.D."/>
            <person name="Simoes-Barbosa A."/>
            <person name="Brown M.T."/>
            <person name="Hayes R.D."/>
            <person name="Mukherjee M."/>
            <person name="Okumura C.Y."/>
            <person name="Schneider R."/>
            <person name="Smith A.J."/>
            <person name="Vanacova S."/>
            <person name="Villalvazo M."/>
            <person name="Haas B.J."/>
            <person name="Pertea M."/>
            <person name="Feldblyum T.V."/>
            <person name="Utterback T.R."/>
            <person name="Shu C.L."/>
            <person name="Osoegawa K."/>
            <person name="de Jong P.J."/>
            <person name="Hrdy I."/>
            <person name="Horvathova L."/>
            <person name="Zubacova Z."/>
            <person name="Dolezal P."/>
            <person name="Malik S.B."/>
            <person name="Logsdon J.M. Jr."/>
            <person name="Henze K."/>
            <person name="Gupta A."/>
            <person name="Wang C.C."/>
            <person name="Dunne R.L."/>
            <person name="Upcroft J.A."/>
            <person name="Upcroft P."/>
            <person name="White O."/>
            <person name="Salzberg S.L."/>
            <person name="Tang P."/>
            <person name="Chiu C.-H."/>
            <person name="Lee Y.-S."/>
            <person name="Embley T.M."/>
            <person name="Coombs G.H."/>
            <person name="Mottram J.C."/>
            <person name="Tachezy J."/>
            <person name="Fraser-Liggett C.M."/>
            <person name="Johnson P.J."/>
        </authorList>
    </citation>
    <scope>NUCLEOTIDE SEQUENCE [LARGE SCALE GENOMIC DNA]</scope>
    <source>
        <strain evidence="2">G3</strain>
    </source>
</reference>
<dbReference type="KEGG" id="tva:4740438"/>
<dbReference type="InterPro" id="IPR000904">
    <property type="entry name" value="Sec7_dom"/>
</dbReference>
<sequence>MSLIDEKLSLYLPVEEQLYDMKIPSQISNFAELFNVNPNETINNLRKLDEIYCDPYYLAKILCITKGISIYRRSDILFNPLFQPQPLLFFFFSALNTEFTTILDSATIFFSLFAFPNNASLLKIIFGAFADAYLSKNANCVLLKNDVVAISVALIGFCASSSSTTMVSPEIFKLYFNRSSLPEENIFGLYTAITTRPVDVKFTFGQYYELPTLSKSALISCKKTIFKRNKVTCLRTNGYWLEVYSDAKYQNLRNSFLLYDVTAEVTKSGDDFNLEISSNNNNSKLIIGPNKFYEDSKLVINGDQYEQLKEWVEVINYISFLCCLHNLVNGSVQRGEVKKEFLF</sequence>
<dbReference type="GO" id="GO:0032012">
    <property type="term" value="P:regulation of ARF protein signal transduction"/>
    <property type="evidence" value="ECO:0007669"/>
    <property type="project" value="InterPro"/>
</dbReference>
<dbReference type="InParanoid" id="A2GJ60"/>
<name>A2GJ60_TRIV3</name>
<evidence type="ECO:0000313" key="3">
    <source>
        <dbReference type="Proteomes" id="UP000001542"/>
    </source>
</evidence>
<dbReference type="Proteomes" id="UP000001542">
    <property type="component" value="Unassembled WGS sequence"/>
</dbReference>
<dbReference type="Pfam" id="PF01369">
    <property type="entry name" value="Sec7"/>
    <property type="match status" value="1"/>
</dbReference>
<keyword evidence="3" id="KW-1185">Reference proteome</keyword>
<accession>A2GJ60</accession>
<reference evidence="2" key="1">
    <citation type="submission" date="2006-10" db="EMBL/GenBank/DDBJ databases">
        <authorList>
            <person name="Amadeo P."/>
            <person name="Zhao Q."/>
            <person name="Wortman J."/>
            <person name="Fraser-Liggett C."/>
            <person name="Carlton J."/>
        </authorList>
    </citation>
    <scope>NUCLEOTIDE SEQUENCE</scope>
    <source>
        <strain evidence="2">G3</strain>
    </source>
</reference>
<dbReference type="SMR" id="A2GJ60"/>
<evidence type="ECO:0000313" key="2">
    <source>
        <dbReference type="EMBL" id="EAX82808.1"/>
    </source>
</evidence>
<dbReference type="VEuPathDB" id="TrichDB:TVAGG3_0428170"/>
<dbReference type="GO" id="GO:0005085">
    <property type="term" value="F:guanyl-nucleotide exchange factor activity"/>
    <property type="evidence" value="ECO:0007669"/>
    <property type="project" value="InterPro"/>
</dbReference>
<evidence type="ECO:0000259" key="1">
    <source>
        <dbReference type="Pfam" id="PF01369"/>
    </source>
</evidence>
<gene>
    <name evidence="2" type="ORF">TVAG_559700</name>
</gene>